<evidence type="ECO:0000256" key="1">
    <source>
        <dbReference type="SAM" id="MobiDB-lite"/>
    </source>
</evidence>
<dbReference type="Pfam" id="PF11797">
    <property type="entry name" value="WxLIP_HBD"/>
    <property type="match status" value="1"/>
</dbReference>
<organism evidence="5 6">
    <name type="scientific">Carnobacterium divergens</name>
    <name type="common">Lactobacillus divergens</name>
    <dbReference type="NCBI Taxonomy" id="2748"/>
    <lineage>
        <taxon>Bacteria</taxon>
        <taxon>Bacillati</taxon>
        <taxon>Bacillota</taxon>
        <taxon>Bacilli</taxon>
        <taxon>Lactobacillales</taxon>
        <taxon>Carnobacteriaceae</taxon>
        <taxon>Carnobacterium</taxon>
    </lineage>
</organism>
<feature type="domain" description="WxL Interacting Protein host binding" evidence="4">
    <location>
        <begin position="188"/>
        <end position="329"/>
    </location>
</feature>
<proteinExistence type="predicted"/>
<dbReference type="Pfam" id="PF06030">
    <property type="entry name" value="WxLIP_PGBD"/>
    <property type="match status" value="1"/>
</dbReference>
<dbReference type="EMBL" id="NRPP01000007">
    <property type="protein sequence ID" value="TFJ28448.1"/>
    <property type="molecule type" value="Genomic_DNA"/>
</dbReference>
<dbReference type="Proteomes" id="UP000297938">
    <property type="component" value="Unassembled WGS sequence"/>
</dbReference>
<feature type="region of interest" description="Disordered" evidence="1">
    <location>
        <begin position="369"/>
        <end position="406"/>
    </location>
</feature>
<dbReference type="InterPro" id="IPR010317">
    <property type="entry name" value="WxLIP_PGBD"/>
</dbReference>
<comment type="caution">
    <text evidence="5">The sequence shown here is derived from an EMBL/GenBank/DDBJ whole genome shotgun (WGS) entry which is preliminary data.</text>
</comment>
<feature type="region of interest" description="Disordered" evidence="1">
    <location>
        <begin position="43"/>
        <end position="62"/>
    </location>
</feature>
<evidence type="ECO:0000259" key="4">
    <source>
        <dbReference type="Pfam" id="PF11797"/>
    </source>
</evidence>
<keyword evidence="2" id="KW-1133">Transmembrane helix</keyword>
<reference evidence="5 6" key="1">
    <citation type="journal article" date="2018" name="Int. J. Food Microbiol.">
        <title>Growth of Carnobacterium spp. isolated from chilled vacuum-packaged meat under relevant acidic conditions.</title>
        <authorList>
            <person name="Zhang P."/>
            <person name="Badoni M."/>
            <person name="Ganzle M."/>
            <person name="Yang X."/>
        </authorList>
    </citation>
    <scope>NUCLEOTIDE SEQUENCE [LARGE SCALE GENOMIC DNA]</scope>
    <source>
        <strain evidence="5 6">B2</strain>
    </source>
</reference>
<dbReference type="InterPro" id="IPR021759">
    <property type="entry name" value="WxLIP_HBD"/>
</dbReference>
<keyword evidence="2" id="KW-0472">Membrane</keyword>
<protein>
    <submittedName>
        <fullName evidence="5">Cell surface protein</fullName>
    </submittedName>
</protein>
<feature type="transmembrane region" description="Helical" evidence="2">
    <location>
        <begin position="341"/>
        <end position="362"/>
    </location>
</feature>
<name>A0A7Z8D0N0_CARDV</name>
<evidence type="ECO:0000313" key="6">
    <source>
        <dbReference type="Proteomes" id="UP000297938"/>
    </source>
</evidence>
<feature type="compositionally biased region" description="Basic and acidic residues" evidence="1">
    <location>
        <begin position="388"/>
        <end position="406"/>
    </location>
</feature>
<accession>A0A7Z8D0N0</accession>
<feature type="compositionally biased region" description="Basic and acidic residues" evidence="1">
    <location>
        <begin position="369"/>
        <end position="379"/>
    </location>
</feature>
<feature type="compositionally biased region" description="Polar residues" evidence="1">
    <location>
        <begin position="46"/>
        <end position="62"/>
    </location>
</feature>
<feature type="domain" description="WxL Interacting Protein peptidoglycan binding" evidence="3">
    <location>
        <begin position="57"/>
        <end position="174"/>
    </location>
</feature>
<evidence type="ECO:0000256" key="2">
    <source>
        <dbReference type="SAM" id="Phobius"/>
    </source>
</evidence>
<dbReference type="AlphaFoldDB" id="A0A7Z8D0N0"/>
<sequence length="406" mass="45875">MARFIKVSIQGDKTVKNKLSIVIIALAIISSTFSIQPKRAVADGQSDANKSEPTSISISANLPDNQINKDQSYFDLLMKPGQEQELEVVLRNSTDKDLTMIASANSAVTNDNGVVDYSFSKPKADSTLKVPLSQIAVIEKETVVPAKSDKIVKVHVKMPNEPIEGVIAGGIYLQQKEDTNQKNAGDGGVQIKNKYVYVMGIQLREKEDISQLVADMKLDKKKIKPKQVNYRNVLGINLQNTEPVYIRNLTVDAKIYKKGSQEVLHESKQESLKMAPNSNFNYGVSWENQEFKAGKYRAKVTAHSEDYNKDWSWDEEFTITKKEAEVLNKEAVELEVAPTPWWVYVLIGLGIAFLLLLILYLIKRYIDKKKEAKRKEEARARKRKRAQKEKQRAASDAKRKSKKVNE</sequence>
<evidence type="ECO:0000313" key="5">
    <source>
        <dbReference type="EMBL" id="TFJ28448.1"/>
    </source>
</evidence>
<evidence type="ECO:0000259" key="3">
    <source>
        <dbReference type="Pfam" id="PF06030"/>
    </source>
</evidence>
<gene>
    <name evidence="5" type="ORF">CKN69_02670</name>
</gene>
<keyword evidence="2" id="KW-0812">Transmembrane</keyword>